<evidence type="ECO:0000313" key="3">
    <source>
        <dbReference type="Proteomes" id="UP000054596"/>
    </source>
</evidence>
<dbReference type="InterPro" id="IPR002500">
    <property type="entry name" value="PAPS_reduct_dom"/>
</dbReference>
<dbReference type="Proteomes" id="UP000054596">
    <property type="component" value="Unassembled WGS sequence"/>
</dbReference>
<reference evidence="2" key="1">
    <citation type="submission" date="2016-01" db="EMBL/GenBank/DDBJ databases">
        <authorList>
            <person name="Peeters C."/>
        </authorList>
    </citation>
    <scope>NUCLEOTIDE SEQUENCE [LARGE SCALE GENOMIC DNA]</scope>
    <source>
        <strain evidence="2">LMG 29325</strain>
    </source>
</reference>
<proteinExistence type="predicted"/>
<organism evidence="2 3">
    <name type="scientific">Caballeronia glebae</name>
    <dbReference type="NCBI Taxonomy" id="1777143"/>
    <lineage>
        <taxon>Bacteria</taxon>
        <taxon>Pseudomonadati</taxon>
        <taxon>Pseudomonadota</taxon>
        <taxon>Betaproteobacteria</taxon>
        <taxon>Burkholderiales</taxon>
        <taxon>Burkholderiaceae</taxon>
        <taxon>Caballeronia</taxon>
    </lineage>
</organism>
<keyword evidence="3" id="KW-1185">Reference proteome</keyword>
<dbReference type="STRING" id="1777143.AWB82_01747"/>
<dbReference type="SUPFAM" id="SSF52402">
    <property type="entry name" value="Adenine nucleotide alpha hydrolases-like"/>
    <property type="match status" value="1"/>
</dbReference>
<gene>
    <name evidence="2" type="ORF">AWB82_01747</name>
</gene>
<comment type="caution">
    <text evidence="2">The sequence shown here is derived from an EMBL/GenBank/DDBJ whole genome shotgun (WGS) entry which is preliminary data.</text>
</comment>
<evidence type="ECO:0000313" key="2">
    <source>
        <dbReference type="EMBL" id="SAK52920.1"/>
    </source>
</evidence>
<dbReference type="PANTHER" id="PTHR43196:SF2">
    <property type="entry name" value="PHOSPHOADENOSINE PHOSPHOSULFATE REDUCTASE"/>
    <property type="match status" value="1"/>
</dbReference>
<feature type="domain" description="Phosphoadenosine phosphosulphate reductase" evidence="1">
    <location>
        <begin position="38"/>
        <end position="226"/>
    </location>
</feature>
<protein>
    <recommendedName>
        <fullName evidence="1">Phosphoadenosine phosphosulphate reductase domain-containing protein</fullName>
    </recommendedName>
</protein>
<dbReference type="InterPro" id="IPR050128">
    <property type="entry name" value="Sulfate_adenylyltrnsfr_sub2"/>
</dbReference>
<dbReference type="Pfam" id="PF01507">
    <property type="entry name" value="PAPS_reduct"/>
    <property type="match status" value="1"/>
</dbReference>
<dbReference type="PANTHER" id="PTHR43196">
    <property type="entry name" value="SULFATE ADENYLYLTRANSFERASE SUBUNIT 2"/>
    <property type="match status" value="1"/>
</dbReference>
<dbReference type="InterPro" id="IPR014729">
    <property type="entry name" value="Rossmann-like_a/b/a_fold"/>
</dbReference>
<name>A0A158A577_9BURK</name>
<evidence type="ECO:0000259" key="1">
    <source>
        <dbReference type="Pfam" id="PF01507"/>
    </source>
</evidence>
<dbReference type="Gene3D" id="3.40.50.620">
    <property type="entry name" value="HUPs"/>
    <property type="match status" value="1"/>
</dbReference>
<dbReference type="AlphaFoldDB" id="A0A158A577"/>
<dbReference type="GO" id="GO:0003824">
    <property type="term" value="F:catalytic activity"/>
    <property type="evidence" value="ECO:0007669"/>
    <property type="project" value="InterPro"/>
</dbReference>
<accession>A0A158A577</accession>
<dbReference type="EMBL" id="FCOJ02000009">
    <property type="protein sequence ID" value="SAK52920.1"/>
    <property type="molecule type" value="Genomic_DNA"/>
</dbReference>
<sequence>MGRSYIIGERKMEQEIVSKMEAAIGVMQRYIELGHSLSCAYSGGKDSTCTLVLMLEAIRRAGGTTITHHVQSADTTIENPTIANFLHSVLDELQLFIEASVLPVQVHVTTPSLASQFVVSTIGRGTLVRTPENGVRDGRRTRACADEWKVRPGGRLRTLLERRAADDGAREVITVLGLRKDESTSRAVAMTERRDSAEVAVRSRTGALTLSPLSEWTSDDVWTMLALLAADEGMTFPSPLAPSTIHRLSEIYRAGNGGTCGVVVGESGARAACGSRFGCSFCCVAGDRDKSLEAMIEDEQYGHLRPLNDFRNYLLAIQWDMSRRELVGRSLSDAGYTRIQADTYSYLTRVDLLKKLCSIDAAERDRAEAHSGALVTGLIPDTEENRALCEPQFEFVTPQQLVAIDFFLSMHHYAPHAFPALAVWHDVNVLGRRYPVPKLDGLPKTDIVLHGWYPVGQYDREAPSVGLRSFDAEQWNPYRHPGRPGRYARTTGGEQTVYFEEASQFEVDAEAACAFVTCTYDTAFMLDTQHRDAIESAHFWLNEGIVKLPTGMAQRYQDMAKRGQYFARLAQRLNLTAAELDAHLVSNAISDVEHDRLLGHDRIQLSLFAEAA</sequence>